<accession>A0A3M2MBT3</accession>
<name>A0A3M2MBT3_9ACTN</name>
<dbReference type="AlphaFoldDB" id="A0A3M2MBT3"/>
<gene>
    <name evidence="1" type="ORF">EBO15_05055</name>
</gene>
<keyword evidence="2" id="KW-1185">Reference proteome</keyword>
<reference evidence="1 2" key="1">
    <citation type="submission" date="2018-10" db="EMBL/GenBank/DDBJ databases">
        <title>Isolation from soil.</title>
        <authorList>
            <person name="Hu J."/>
        </authorList>
    </citation>
    <scope>NUCLEOTIDE SEQUENCE [LARGE SCALE GENOMIC DNA]</scope>
    <source>
        <strain evidence="1 2">NEAU-Ht49</strain>
    </source>
</reference>
<dbReference type="Proteomes" id="UP000282674">
    <property type="component" value="Unassembled WGS sequence"/>
</dbReference>
<evidence type="ECO:0000313" key="1">
    <source>
        <dbReference type="EMBL" id="RMI46989.1"/>
    </source>
</evidence>
<dbReference type="RefSeq" id="WP_122193116.1">
    <property type="nucleotide sequence ID" value="NZ_JBHSKC010000001.1"/>
</dbReference>
<organism evidence="1 2">
    <name type="scientific">Actinomadura harenae</name>
    <dbReference type="NCBI Taxonomy" id="2483351"/>
    <lineage>
        <taxon>Bacteria</taxon>
        <taxon>Bacillati</taxon>
        <taxon>Actinomycetota</taxon>
        <taxon>Actinomycetes</taxon>
        <taxon>Streptosporangiales</taxon>
        <taxon>Thermomonosporaceae</taxon>
        <taxon>Actinomadura</taxon>
    </lineage>
</organism>
<dbReference type="OrthoDB" id="7064009at2"/>
<comment type="caution">
    <text evidence="1">The sequence shown here is derived from an EMBL/GenBank/DDBJ whole genome shotgun (WGS) entry which is preliminary data.</text>
</comment>
<sequence>MTTVLVTGGVVIRCVCPRQVDTPGFRAAAAAGPSATGRMRGVPPGRVLDAVDRSLARRPARDLYVFPDPLTRAVARARRWLPGPTARPVGRITASR</sequence>
<proteinExistence type="predicted"/>
<evidence type="ECO:0000313" key="2">
    <source>
        <dbReference type="Proteomes" id="UP000282674"/>
    </source>
</evidence>
<protein>
    <submittedName>
        <fullName evidence="1">Uncharacterized protein</fullName>
    </submittedName>
</protein>
<dbReference type="EMBL" id="RFFG01000006">
    <property type="protein sequence ID" value="RMI46989.1"/>
    <property type="molecule type" value="Genomic_DNA"/>
</dbReference>